<name>A0ABW6BN30_9SPHI</name>
<accession>A0ABW6BN30</accession>
<dbReference type="Proteomes" id="UP001597525">
    <property type="component" value="Unassembled WGS sequence"/>
</dbReference>
<gene>
    <name evidence="1" type="ORF">ACFS7Y_22395</name>
</gene>
<evidence type="ECO:0000313" key="1">
    <source>
        <dbReference type="EMBL" id="MFD2970158.1"/>
    </source>
</evidence>
<sequence>MHKLTIFRFLFFGLLIMLGGCQRDVFPENKPVDIQIKASFLSEEYGAKLPLDSIVVSVFDPEGRLVFRDSLQPEGTFSVKSLAPNAYTLQATAVFKKEYFNDLFDLDEDFDVSFSSQATRFEINESSSKEFELGLLNGSYGALVIKQIYYAGSHATQGASFRDQFIEIYNNSEIVQYADSLYIAEAFGANSKSTNYVYLPNSMQYDWSKSYGMPSNIKANEDYVYAATILRIPGSGTDYPILPGESIVLAATAANHKSPYQGTDGKTISVQNPDLTVDLSQADFEAHYATEEGVTRPLASDVDNPNVPNVVVVRRSNGTDLIMSQTGQDSWIIFRDAGMGEVKTWKTYDRPYTDGRVTTAGTYVQIPVANIIDAVELQSSTSTQYPKRLNAKTDAGFIAVTGGQRSSNSVIRKTKEIVNGRRILKDSNNSTEDFTSMKAAPKGFAD</sequence>
<evidence type="ECO:0000313" key="2">
    <source>
        <dbReference type="Proteomes" id="UP001597525"/>
    </source>
</evidence>
<dbReference type="RefSeq" id="WP_320183639.1">
    <property type="nucleotide sequence ID" value="NZ_CP138332.1"/>
</dbReference>
<dbReference type="PROSITE" id="PS51257">
    <property type="entry name" value="PROKAR_LIPOPROTEIN"/>
    <property type="match status" value="1"/>
</dbReference>
<dbReference type="InterPro" id="IPR032627">
    <property type="entry name" value="DUF4876"/>
</dbReference>
<dbReference type="Pfam" id="PF16215">
    <property type="entry name" value="DUF4876"/>
    <property type="match status" value="1"/>
</dbReference>
<keyword evidence="2" id="KW-1185">Reference proteome</keyword>
<protein>
    <submittedName>
        <fullName evidence="1">DUF4876 domain-containing protein</fullName>
    </submittedName>
</protein>
<comment type="caution">
    <text evidence="1">The sequence shown here is derived from an EMBL/GenBank/DDBJ whole genome shotgun (WGS) entry which is preliminary data.</text>
</comment>
<proteinExistence type="predicted"/>
<reference evidence="2" key="1">
    <citation type="journal article" date="2019" name="Int. J. Syst. Evol. Microbiol.">
        <title>The Global Catalogue of Microorganisms (GCM) 10K type strain sequencing project: providing services to taxonomists for standard genome sequencing and annotation.</title>
        <authorList>
            <consortium name="The Broad Institute Genomics Platform"/>
            <consortium name="The Broad Institute Genome Sequencing Center for Infectious Disease"/>
            <person name="Wu L."/>
            <person name="Ma J."/>
        </authorList>
    </citation>
    <scope>NUCLEOTIDE SEQUENCE [LARGE SCALE GENOMIC DNA]</scope>
    <source>
        <strain evidence="2">KCTC 22814</strain>
    </source>
</reference>
<organism evidence="1 2">
    <name type="scientific">Sphingobacterium bambusae</name>
    <dbReference type="NCBI Taxonomy" id="662858"/>
    <lineage>
        <taxon>Bacteria</taxon>
        <taxon>Pseudomonadati</taxon>
        <taxon>Bacteroidota</taxon>
        <taxon>Sphingobacteriia</taxon>
        <taxon>Sphingobacteriales</taxon>
        <taxon>Sphingobacteriaceae</taxon>
        <taxon>Sphingobacterium</taxon>
    </lineage>
</organism>
<dbReference type="EMBL" id="JBHUPB010000015">
    <property type="protein sequence ID" value="MFD2970158.1"/>
    <property type="molecule type" value="Genomic_DNA"/>
</dbReference>